<dbReference type="RefSeq" id="XP_031920962.1">
    <property type="nucleotide sequence ID" value="XM_032069266.1"/>
</dbReference>
<keyword evidence="3" id="KW-1185">Reference proteome</keyword>
<accession>A0A5N6ZJS9</accession>
<dbReference type="GeneID" id="43653712"/>
<keyword evidence="1" id="KW-1133">Transmembrane helix</keyword>
<protein>
    <submittedName>
        <fullName evidence="2">Uncharacterized protein</fullName>
    </submittedName>
</protein>
<keyword evidence="1" id="KW-0472">Membrane</keyword>
<evidence type="ECO:0000256" key="1">
    <source>
        <dbReference type="SAM" id="Phobius"/>
    </source>
</evidence>
<organism evidence="2 3">
    <name type="scientific">Aspergillus caelatus</name>
    <dbReference type="NCBI Taxonomy" id="61420"/>
    <lineage>
        <taxon>Eukaryota</taxon>
        <taxon>Fungi</taxon>
        <taxon>Dikarya</taxon>
        <taxon>Ascomycota</taxon>
        <taxon>Pezizomycotina</taxon>
        <taxon>Eurotiomycetes</taxon>
        <taxon>Eurotiomycetidae</taxon>
        <taxon>Eurotiales</taxon>
        <taxon>Aspergillaceae</taxon>
        <taxon>Aspergillus</taxon>
        <taxon>Aspergillus subgen. Circumdati</taxon>
    </lineage>
</organism>
<dbReference type="Proteomes" id="UP000326268">
    <property type="component" value="Unassembled WGS sequence"/>
</dbReference>
<proteinExistence type="predicted"/>
<feature type="transmembrane region" description="Helical" evidence="1">
    <location>
        <begin position="20"/>
        <end position="39"/>
    </location>
</feature>
<dbReference type="EMBL" id="ML737950">
    <property type="protein sequence ID" value="KAE8357881.1"/>
    <property type="molecule type" value="Genomic_DNA"/>
</dbReference>
<keyword evidence="1" id="KW-0812">Transmembrane</keyword>
<dbReference type="AlphaFoldDB" id="A0A5N6ZJS9"/>
<evidence type="ECO:0000313" key="2">
    <source>
        <dbReference type="EMBL" id="KAE8357881.1"/>
    </source>
</evidence>
<name>A0A5N6ZJS9_9EURO</name>
<reference evidence="2 3" key="1">
    <citation type="submission" date="2019-04" db="EMBL/GenBank/DDBJ databases">
        <title>Friends and foes A comparative genomics studyof 23 Aspergillus species from section Flavi.</title>
        <authorList>
            <consortium name="DOE Joint Genome Institute"/>
            <person name="Kjaerbolling I."/>
            <person name="Vesth T."/>
            <person name="Frisvad J.C."/>
            <person name="Nybo J.L."/>
            <person name="Theobald S."/>
            <person name="Kildgaard S."/>
            <person name="Isbrandt T."/>
            <person name="Kuo A."/>
            <person name="Sato A."/>
            <person name="Lyhne E.K."/>
            <person name="Kogle M.E."/>
            <person name="Wiebenga A."/>
            <person name="Kun R.S."/>
            <person name="Lubbers R.J."/>
            <person name="Makela M.R."/>
            <person name="Barry K."/>
            <person name="Chovatia M."/>
            <person name="Clum A."/>
            <person name="Daum C."/>
            <person name="Haridas S."/>
            <person name="He G."/>
            <person name="LaButti K."/>
            <person name="Lipzen A."/>
            <person name="Mondo S."/>
            <person name="Riley R."/>
            <person name="Salamov A."/>
            <person name="Simmons B.A."/>
            <person name="Magnuson J.K."/>
            <person name="Henrissat B."/>
            <person name="Mortensen U.H."/>
            <person name="Larsen T.O."/>
            <person name="Devries R.P."/>
            <person name="Grigoriev I.V."/>
            <person name="Machida M."/>
            <person name="Baker S.E."/>
            <person name="Andersen M.R."/>
        </authorList>
    </citation>
    <scope>NUCLEOTIDE SEQUENCE [LARGE SCALE GENOMIC DNA]</scope>
    <source>
        <strain evidence="2 3">CBS 763.97</strain>
    </source>
</reference>
<sequence>MQRNSLTYFQARSATTYPVAPAIHVFLNGVTVHTMYYYYSRDTCMLHALLLDPIAIYS</sequence>
<gene>
    <name evidence="2" type="ORF">BDV27DRAFT_138553</name>
</gene>
<evidence type="ECO:0000313" key="3">
    <source>
        <dbReference type="Proteomes" id="UP000326268"/>
    </source>
</evidence>